<evidence type="ECO:0000256" key="4">
    <source>
        <dbReference type="ARBA" id="ARBA00022692"/>
    </source>
</evidence>
<evidence type="ECO:0000256" key="3">
    <source>
        <dbReference type="ARBA" id="ARBA00022679"/>
    </source>
</evidence>
<keyword evidence="4 7" id="KW-0812">Transmembrane</keyword>
<feature type="transmembrane region" description="Helical" evidence="7">
    <location>
        <begin position="43"/>
        <end position="61"/>
    </location>
</feature>
<evidence type="ECO:0000256" key="5">
    <source>
        <dbReference type="ARBA" id="ARBA00022989"/>
    </source>
</evidence>
<feature type="transmembrane region" description="Helical" evidence="7">
    <location>
        <begin position="110"/>
        <end position="132"/>
    </location>
</feature>
<protein>
    <submittedName>
        <fullName evidence="9">Exopolysaccharide biosynthesis polyprenyl glycosylphosphotransferase</fullName>
    </submittedName>
</protein>
<feature type="transmembrane region" description="Helical" evidence="7">
    <location>
        <begin position="12"/>
        <end position="31"/>
    </location>
</feature>
<comment type="subcellular location">
    <subcellularLocation>
        <location evidence="1">Membrane</location>
        <topology evidence="1">Multi-pass membrane protein</topology>
    </subcellularLocation>
</comment>
<comment type="similarity">
    <text evidence="2">Belongs to the bacterial sugar transferase family.</text>
</comment>
<evidence type="ECO:0000256" key="1">
    <source>
        <dbReference type="ARBA" id="ARBA00004141"/>
    </source>
</evidence>
<feature type="transmembrane region" description="Helical" evidence="7">
    <location>
        <begin position="73"/>
        <end position="98"/>
    </location>
</feature>
<comment type="caution">
    <text evidence="9">The sequence shown here is derived from an EMBL/GenBank/DDBJ whole genome shotgun (WGS) entry which is preliminary data.</text>
</comment>
<evidence type="ECO:0000256" key="2">
    <source>
        <dbReference type="ARBA" id="ARBA00006464"/>
    </source>
</evidence>
<keyword evidence="3" id="KW-0808">Transferase</keyword>
<keyword evidence="10" id="KW-1185">Reference proteome</keyword>
<sequence>MQRIRYSRYLKSLIILLDLLVIAAVFIFYFINTNRDLVHNQDIWYENSFPLLLVISFWVLLSGRTKIYNISRNLTYILFVERIIVHFLLFIIGLVLIRKVSSNQFFGSELTWLSLYLFFFIFLLKSGVYFLIRYIRTMGINHRNVMFLNENNSTDVLKKIIEEKKDFGYKTFNYNSSEINPENLVDFWKKNGIHTLFLPTENSFDEEIQDKIFRLAEANKVHISLIPNISQNNFFFYDLDYIQTQPVLTQTKYPLDYYSNFLLKRTFDIIFSVFVLLFICSWLFPLIALLIKRSSKGPVFFIQKRYGFHEEVFNCIKFRTMVVNEDSTKKTTSENDSRITKIGKFLRKTSLDEMPQFINVLKGEMSVVGPRPHMLAVDNYYKPKIGRYSLRSHTNPGITGLAQVNGLRGDAGDVEIEMNKRILADAFYVRNWSFVLDFIIILKTILLVIKGDKNAK</sequence>
<feature type="transmembrane region" description="Helical" evidence="7">
    <location>
        <begin position="269"/>
        <end position="291"/>
    </location>
</feature>
<keyword evidence="5 7" id="KW-1133">Transmembrane helix</keyword>
<name>A0ABT3Y8M0_9FLAO</name>
<evidence type="ECO:0000313" key="9">
    <source>
        <dbReference type="EMBL" id="MCX8534523.1"/>
    </source>
</evidence>
<dbReference type="NCBIfam" id="TIGR03025">
    <property type="entry name" value="EPS_sugtrans"/>
    <property type="match status" value="1"/>
</dbReference>
<dbReference type="InterPro" id="IPR003362">
    <property type="entry name" value="Bact_transf"/>
</dbReference>
<evidence type="ECO:0000313" key="10">
    <source>
        <dbReference type="Proteomes" id="UP001070176"/>
    </source>
</evidence>
<dbReference type="Pfam" id="PF02397">
    <property type="entry name" value="Bac_transf"/>
    <property type="match status" value="1"/>
</dbReference>
<reference evidence="9" key="1">
    <citation type="submission" date="2022-10" db="EMBL/GenBank/DDBJ databases">
        <title>Chryseobacterium sp. nov., a novel bacterial species.</title>
        <authorList>
            <person name="Cao Y."/>
        </authorList>
    </citation>
    <scope>NUCLEOTIDE SEQUENCE</scope>
    <source>
        <strain evidence="9">KC 927</strain>
    </source>
</reference>
<evidence type="ECO:0000256" key="6">
    <source>
        <dbReference type="ARBA" id="ARBA00023136"/>
    </source>
</evidence>
<proteinExistence type="inferred from homology"/>
<feature type="domain" description="Bacterial sugar transferase" evidence="8">
    <location>
        <begin position="264"/>
        <end position="449"/>
    </location>
</feature>
<dbReference type="EMBL" id="JAOVZV010000026">
    <property type="protein sequence ID" value="MCX8534523.1"/>
    <property type="molecule type" value="Genomic_DNA"/>
</dbReference>
<dbReference type="PANTHER" id="PTHR30576:SF0">
    <property type="entry name" value="UNDECAPRENYL-PHOSPHATE N-ACETYLGALACTOSAMINYL 1-PHOSPHATE TRANSFERASE-RELATED"/>
    <property type="match status" value="1"/>
</dbReference>
<evidence type="ECO:0000256" key="7">
    <source>
        <dbReference type="SAM" id="Phobius"/>
    </source>
</evidence>
<accession>A0ABT3Y8M0</accession>
<keyword evidence="6 7" id="KW-0472">Membrane</keyword>
<dbReference type="PANTHER" id="PTHR30576">
    <property type="entry name" value="COLANIC BIOSYNTHESIS UDP-GLUCOSE LIPID CARRIER TRANSFERASE"/>
    <property type="match status" value="1"/>
</dbReference>
<dbReference type="Proteomes" id="UP001070176">
    <property type="component" value="Unassembled WGS sequence"/>
</dbReference>
<dbReference type="InterPro" id="IPR017475">
    <property type="entry name" value="EPS_sugar_tfrase"/>
</dbReference>
<feature type="transmembrane region" description="Helical" evidence="7">
    <location>
        <begin position="432"/>
        <end position="449"/>
    </location>
</feature>
<dbReference type="RefSeq" id="WP_267282963.1">
    <property type="nucleotide sequence ID" value="NZ_JAOVZV010000026.1"/>
</dbReference>
<gene>
    <name evidence="9" type="ORF">OEA66_19415</name>
</gene>
<organism evidence="9 10">
    <name type="scientific">Chryseobacterium luquanense</name>
    <dbReference type="NCBI Taxonomy" id="2983766"/>
    <lineage>
        <taxon>Bacteria</taxon>
        <taxon>Pseudomonadati</taxon>
        <taxon>Bacteroidota</taxon>
        <taxon>Flavobacteriia</taxon>
        <taxon>Flavobacteriales</taxon>
        <taxon>Weeksellaceae</taxon>
        <taxon>Chryseobacterium group</taxon>
        <taxon>Chryseobacterium</taxon>
    </lineage>
</organism>
<evidence type="ECO:0000259" key="8">
    <source>
        <dbReference type="Pfam" id="PF02397"/>
    </source>
</evidence>